<feature type="transmembrane region" description="Helical" evidence="4">
    <location>
        <begin position="201"/>
        <end position="220"/>
    </location>
</feature>
<dbReference type="GO" id="GO:0043709">
    <property type="term" value="P:cell adhesion involved in single-species biofilm formation"/>
    <property type="evidence" value="ECO:0007669"/>
    <property type="project" value="TreeGrafter"/>
</dbReference>
<evidence type="ECO:0000313" key="7">
    <source>
        <dbReference type="Proteomes" id="UP000604481"/>
    </source>
</evidence>
<feature type="domain" description="GGDEF" evidence="5">
    <location>
        <begin position="400"/>
        <end position="532"/>
    </location>
</feature>
<evidence type="ECO:0000256" key="3">
    <source>
        <dbReference type="SAM" id="Coils"/>
    </source>
</evidence>
<evidence type="ECO:0000256" key="2">
    <source>
        <dbReference type="ARBA" id="ARBA00034247"/>
    </source>
</evidence>
<feature type="transmembrane region" description="Helical" evidence="4">
    <location>
        <begin position="240"/>
        <end position="261"/>
    </location>
</feature>
<dbReference type="Pfam" id="PF00990">
    <property type="entry name" value="GGDEF"/>
    <property type="match status" value="1"/>
</dbReference>
<dbReference type="InterPro" id="IPR043128">
    <property type="entry name" value="Rev_trsase/Diguanyl_cyclase"/>
</dbReference>
<evidence type="ECO:0000313" key="6">
    <source>
        <dbReference type="EMBL" id="MBE9609247.1"/>
    </source>
</evidence>
<sequence>MSSVDRLSGRASGSAYFPSGPPRFGPGLPLRVLLQVGNPAARRLWLWWGLTIIACITLGVQVVQSHWSGVPLRFGGVDFYITVYPPLLLCVLWTLWFGVSWGAIPAYCSSLVLALYAGMPPGWALLFALSNPLGLLVLGTVYRAIRMPAAFAGFGQWCFFITLLFIASVFGATGSFIWSYANQLDTTDAYAIWQGWWLGGFLQGLLLNGPVLLVCTNAVMRWRNRAYPPPPPAMMEKWRLLLTSLLVIAGVLAFLWLSFFLSNGSARIAHPNSVLEWQNSAQQLRDSTIAVYWVLTVLFLAMVFLGYQFFSHWTGELERVAQSLARERDLAELRHQETELARERLEQANQQLAIRMVEVESLQHQLLEQATRDPLTYLFNRRYLHDTLPVELQRAQRQAYPVCVVMIDLDHFKAVNDRHGHAVGDAVLLALAGVLRTGLRATDFTARYGGEEFCLVLADIQPDQALELVQQLQQRYAGLRVRASDGELSGMTFSAGIACYPLDGDCEDALLRAADRALYRAKAEGRDCVRLA</sequence>
<dbReference type="GO" id="GO:0052621">
    <property type="term" value="F:diguanylate cyclase activity"/>
    <property type="evidence" value="ECO:0007669"/>
    <property type="project" value="UniProtKB-EC"/>
</dbReference>
<dbReference type="InterPro" id="IPR050469">
    <property type="entry name" value="Diguanylate_Cyclase"/>
</dbReference>
<dbReference type="NCBIfam" id="TIGR00254">
    <property type="entry name" value="GGDEF"/>
    <property type="match status" value="1"/>
</dbReference>
<dbReference type="PANTHER" id="PTHR45138:SF9">
    <property type="entry name" value="DIGUANYLATE CYCLASE DGCM-RELATED"/>
    <property type="match status" value="1"/>
</dbReference>
<evidence type="ECO:0000256" key="1">
    <source>
        <dbReference type="ARBA" id="ARBA00012528"/>
    </source>
</evidence>
<keyword evidence="3" id="KW-0175">Coiled coil</keyword>
<gene>
    <name evidence="6" type="ORF">INR99_07790</name>
</gene>
<accession>A0A8J7K1X8</accession>
<protein>
    <recommendedName>
        <fullName evidence="1">diguanylate cyclase</fullName>
        <ecNumber evidence="1">2.7.7.65</ecNumber>
    </recommendedName>
</protein>
<dbReference type="EC" id="2.7.7.65" evidence="1"/>
<keyword evidence="7" id="KW-1185">Reference proteome</keyword>
<keyword evidence="4" id="KW-0812">Transmembrane</keyword>
<keyword evidence="4" id="KW-1133">Transmembrane helix</keyword>
<dbReference type="SUPFAM" id="SSF55073">
    <property type="entry name" value="Nucleotide cyclase"/>
    <property type="match status" value="1"/>
</dbReference>
<dbReference type="GO" id="GO:0005886">
    <property type="term" value="C:plasma membrane"/>
    <property type="evidence" value="ECO:0007669"/>
    <property type="project" value="TreeGrafter"/>
</dbReference>
<dbReference type="FunFam" id="3.30.70.270:FF:000001">
    <property type="entry name" value="Diguanylate cyclase domain protein"/>
    <property type="match status" value="1"/>
</dbReference>
<feature type="transmembrane region" description="Helical" evidence="4">
    <location>
        <begin position="124"/>
        <end position="145"/>
    </location>
</feature>
<comment type="caution">
    <text evidence="6">The sequence shown here is derived from an EMBL/GenBank/DDBJ whole genome shotgun (WGS) entry which is preliminary data.</text>
</comment>
<dbReference type="InterPro" id="IPR029787">
    <property type="entry name" value="Nucleotide_cyclase"/>
</dbReference>
<dbReference type="InterPro" id="IPR000160">
    <property type="entry name" value="GGDEF_dom"/>
</dbReference>
<dbReference type="PROSITE" id="PS50887">
    <property type="entry name" value="GGDEF"/>
    <property type="match status" value="1"/>
</dbReference>
<dbReference type="CDD" id="cd01949">
    <property type="entry name" value="GGDEF"/>
    <property type="match status" value="1"/>
</dbReference>
<feature type="transmembrane region" description="Helical" evidence="4">
    <location>
        <begin position="83"/>
        <end position="104"/>
    </location>
</feature>
<keyword evidence="4" id="KW-0472">Membrane</keyword>
<comment type="catalytic activity">
    <reaction evidence="2">
        <text>2 GTP = 3',3'-c-di-GMP + 2 diphosphate</text>
        <dbReference type="Rhea" id="RHEA:24898"/>
        <dbReference type="ChEBI" id="CHEBI:33019"/>
        <dbReference type="ChEBI" id="CHEBI:37565"/>
        <dbReference type="ChEBI" id="CHEBI:58805"/>
        <dbReference type="EC" id="2.7.7.65"/>
    </reaction>
</comment>
<dbReference type="Gene3D" id="3.30.70.270">
    <property type="match status" value="1"/>
</dbReference>
<organism evidence="6 7">
    <name type="scientific">Chitinilyticum piscinae</name>
    <dbReference type="NCBI Taxonomy" id="2866724"/>
    <lineage>
        <taxon>Bacteria</taxon>
        <taxon>Pseudomonadati</taxon>
        <taxon>Pseudomonadota</taxon>
        <taxon>Betaproteobacteria</taxon>
        <taxon>Neisseriales</taxon>
        <taxon>Chitinibacteraceae</taxon>
        <taxon>Chitinilyticum</taxon>
    </lineage>
</organism>
<evidence type="ECO:0000256" key="4">
    <source>
        <dbReference type="SAM" id="Phobius"/>
    </source>
</evidence>
<name>A0A8J7K1X8_9NEIS</name>
<dbReference type="EMBL" id="JADFUA010000003">
    <property type="protein sequence ID" value="MBE9609247.1"/>
    <property type="molecule type" value="Genomic_DNA"/>
</dbReference>
<feature type="transmembrane region" description="Helical" evidence="4">
    <location>
        <begin position="157"/>
        <end position="181"/>
    </location>
</feature>
<feature type="transmembrane region" description="Helical" evidence="4">
    <location>
        <begin position="45"/>
        <end position="63"/>
    </location>
</feature>
<dbReference type="Proteomes" id="UP000604481">
    <property type="component" value="Unassembled WGS sequence"/>
</dbReference>
<proteinExistence type="predicted"/>
<dbReference type="GO" id="GO:1902201">
    <property type="term" value="P:negative regulation of bacterial-type flagellum-dependent cell motility"/>
    <property type="evidence" value="ECO:0007669"/>
    <property type="project" value="TreeGrafter"/>
</dbReference>
<dbReference type="AlphaFoldDB" id="A0A8J7K1X8"/>
<dbReference type="RefSeq" id="WP_194115755.1">
    <property type="nucleotide sequence ID" value="NZ_JADFUA010000003.1"/>
</dbReference>
<dbReference type="PANTHER" id="PTHR45138">
    <property type="entry name" value="REGULATORY COMPONENTS OF SENSORY TRANSDUCTION SYSTEM"/>
    <property type="match status" value="1"/>
</dbReference>
<feature type="coiled-coil region" evidence="3">
    <location>
        <begin position="328"/>
        <end position="365"/>
    </location>
</feature>
<evidence type="ECO:0000259" key="5">
    <source>
        <dbReference type="PROSITE" id="PS50887"/>
    </source>
</evidence>
<reference evidence="6 7" key="1">
    <citation type="submission" date="2020-10" db="EMBL/GenBank/DDBJ databases">
        <title>The genome sequence of Chitinilyticum litopenaei 4Y14.</title>
        <authorList>
            <person name="Liu Y."/>
        </authorList>
    </citation>
    <scope>NUCLEOTIDE SEQUENCE [LARGE SCALE GENOMIC DNA]</scope>
    <source>
        <strain evidence="6 7">4Y14</strain>
    </source>
</reference>
<feature type="transmembrane region" description="Helical" evidence="4">
    <location>
        <begin position="289"/>
        <end position="310"/>
    </location>
</feature>
<dbReference type="SMART" id="SM00267">
    <property type="entry name" value="GGDEF"/>
    <property type="match status" value="1"/>
</dbReference>